<feature type="transmembrane region" description="Helical" evidence="5">
    <location>
        <begin position="98"/>
        <end position="116"/>
    </location>
</feature>
<evidence type="ECO:0000256" key="4">
    <source>
        <dbReference type="ARBA" id="ARBA00023136"/>
    </source>
</evidence>
<dbReference type="EMBL" id="JAGFBV010000025">
    <property type="protein sequence ID" value="MBP4139296.1"/>
    <property type="molecule type" value="Genomic_DNA"/>
</dbReference>
<dbReference type="AlphaFoldDB" id="A0A940XC60"/>
<feature type="transmembrane region" description="Helical" evidence="5">
    <location>
        <begin position="5"/>
        <end position="24"/>
    </location>
</feature>
<protein>
    <submittedName>
        <fullName evidence="6">DoxX family membrane protein</fullName>
    </submittedName>
</protein>
<evidence type="ECO:0000256" key="2">
    <source>
        <dbReference type="ARBA" id="ARBA00022692"/>
    </source>
</evidence>
<accession>A0A940XC60</accession>
<evidence type="ECO:0000313" key="6">
    <source>
        <dbReference type="EMBL" id="MBP4139296.1"/>
    </source>
</evidence>
<name>A0A940XC60_9FLAO</name>
<feature type="transmembrane region" description="Helical" evidence="5">
    <location>
        <begin position="69"/>
        <end position="92"/>
    </location>
</feature>
<comment type="subcellular location">
    <subcellularLocation>
        <location evidence="1">Membrane</location>
        <topology evidence="1">Multi-pass membrane protein</topology>
    </subcellularLocation>
</comment>
<organism evidence="6 7">
    <name type="scientific">Flavobacterium geliluteum</name>
    <dbReference type="NCBI Taxonomy" id="2816120"/>
    <lineage>
        <taxon>Bacteria</taxon>
        <taxon>Pseudomonadati</taxon>
        <taxon>Bacteroidota</taxon>
        <taxon>Flavobacteriia</taxon>
        <taxon>Flavobacteriales</taxon>
        <taxon>Flavobacteriaceae</taxon>
        <taxon>Flavobacterium</taxon>
    </lineage>
</organism>
<dbReference type="Proteomes" id="UP000675047">
    <property type="component" value="Unassembled WGS sequence"/>
</dbReference>
<evidence type="ECO:0000256" key="3">
    <source>
        <dbReference type="ARBA" id="ARBA00022989"/>
    </source>
</evidence>
<evidence type="ECO:0000313" key="7">
    <source>
        <dbReference type="Proteomes" id="UP000675047"/>
    </source>
</evidence>
<evidence type="ECO:0000256" key="1">
    <source>
        <dbReference type="ARBA" id="ARBA00004141"/>
    </source>
</evidence>
<keyword evidence="3 5" id="KW-1133">Transmembrane helix</keyword>
<comment type="caution">
    <text evidence="6">The sequence shown here is derived from an EMBL/GenBank/DDBJ whole genome shotgun (WGS) entry which is preliminary data.</text>
</comment>
<proteinExistence type="predicted"/>
<dbReference type="Pfam" id="PF07681">
    <property type="entry name" value="DoxX"/>
    <property type="match status" value="1"/>
</dbReference>
<dbReference type="GO" id="GO:0016020">
    <property type="term" value="C:membrane"/>
    <property type="evidence" value="ECO:0007669"/>
    <property type="project" value="UniProtKB-SubCell"/>
</dbReference>
<dbReference type="InterPro" id="IPR032808">
    <property type="entry name" value="DoxX"/>
</dbReference>
<keyword evidence="2 5" id="KW-0812">Transmembrane</keyword>
<sequence>MKKIILQWILRFFTAVILLQTLYFKFSGAEESIYIFSTLGIEPYGRIGSGIAEAIVSILLVIPRTTWLGALGGIAVMSGAILSHLFVLGITVQNDGGLLFLLAVLVLLSCLALLYLDKEKFLNVLKLNKYVN</sequence>
<reference evidence="6 7" key="1">
    <citation type="submission" date="2021-03" db="EMBL/GenBank/DDBJ databases">
        <title>Flavobacterium Flabelliformis Sp. Nov. And Flavobacterium Geliluteum Sp. Nov., Two Novel Multidrug Resistant Psychrophilic Species Isolated From Antarctica.</title>
        <authorList>
            <person name="Kralova S."/>
            <person name="Busse H.J."/>
            <person name="Bezdicek M."/>
            <person name="Nykrynova M."/>
            <person name="Kroupova E."/>
            <person name="Krsek D."/>
            <person name="Sedlacek I."/>
        </authorList>
    </citation>
    <scope>NUCLEOTIDE SEQUENCE [LARGE SCALE GENOMIC DNA]</scope>
    <source>
        <strain evidence="6 7">P7388</strain>
    </source>
</reference>
<evidence type="ECO:0000256" key="5">
    <source>
        <dbReference type="SAM" id="Phobius"/>
    </source>
</evidence>
<keyword evidence="7" id="KW-1185">Reference proteome</keyword>
<keyword evidence="4 5" id="KW-0472">Membrane</keyword>
<gene>
    <name evidence="6" type="ORF">J3495_14560</name>
</gene>
<feature type="transmembrane region" description="Helical" evidence="5">
    <location>
        <begin position="44"/>
        <end position="62"/>
    </location>
</feature>